<sequence>MEDSLVLEMRSYLDGLANGTGRSQLENLILSGLKIIHLEKGILRLQVQLQETVEIEGRSTGTEGNMKAVMVEIRREGNREVIAGGNLWMTPTALSLKDLPPPLHKTSL</sequence>
<accession>V4KGC7</accession>
<dbReference type="KEGG" id="eus:EUTSA_v10012235mg"/>
<gene>
    <name evidence="1" type="ORF">EUTSA_v10012235mg</name>
</gene>
<organism evidence="1 2">
    <name type="scientific">Eutrema salsugineum</name>
    <name type="common">Saltwater cress</name>
    <name type="synonym">Sisymbrium salsugineum</name>
    <dbReference type="NCBI Taxonomy" id="72664"/>
    <lineage>
        <taxon>Eukaryota</taxon>
        <taxon>Viridiplantae</taxon>
        <taxon>Streptophyta</taxon>
        <taxon>Embryophyta</taxon>
        <taxon>Tracheophyta</taxon>
        <taxon>Spermatophyta</taxon>
        <taxon>Magnoliopsida</taxon>
        <taxon>eudicotyledons</taxon>
        <taxon>Gunneridae</taxon>
        <taxon>Pentapetalae</taxon>
        <taxon>rosids</taxon>
        <taxon>malvids</taxon>
        <taxon>Brassicales</taxon>
        <taxon>Brassicaceae</taxon>
        <taxon>Eutremeae</taxon>
        <taxon>Eutrema</taxon>
    </lineage>
</organism>
<proteinExistence type="predicted"/>
<name>V4KGC7_EUTSA</name>
<keyword evidence="2" id="KW-1185">Reference proteome</keyword>
<reference evidence="1 2" key="1">
    <citation type="journal article" date="2013" name="Front. Plant Sci.">
        <title>The Reference Genome of the Halophytic Plant Eutrema salsugineum.</title>
        <authorList>
            <person name="Yang R."/>
            <person name="Jarvis D.E."/>
            <person name="Chen H."/>
            <person name="Beilstein M.A."/>
            <person name="Grimwood J."/>
            <person name="Jenkins J."/>
            <person name="Shu S."/>
            <person name="Prochnik S."/>
            <person name="Xin M."/>
            <person name="Ma C."/>
            <person name="Schmutz J."/>
            <person name="Wing R.A."/>
            <person name="Mitchell-Olds T."/>
            <person name="Schumaker K.S."/>
            <person name="Wang X."/>
        </authorList>
    </citation>
    <scope>NUCLEOTIDE SEQUENCE [LARGE SCALE GENOMIC DNA]</scope>
</reference>
<dbReference type="EMBL" id="KI517809">
    <property type="protein sequence ID" value="ESQ30234.1"/>
    <property type="molecule type" value="Genomic_DNA"/>
</dbReference>
<evidence type="ECO:0000313" key="2">
    <source>
        <dbReference type="Proteomes" id="UP000030689"/>
    </source>
</evidence>
<dbReference type="Proteomes" id="UP000030689">
    <property type="component" value="Unassembled WGS sequence"/>
</dbReference>
<dbReference type="STRING" id="72664.V4KGC7"/>
<protein>
    <submittedName>
        <fullName evidence="1">Uncharacterized protein</fullName>
    </submittedName>
</protein>
<evidence type="ECO:0000313" key="1">
    <source>
        <dbReference type="EMBL" id="ESQ30234.1"/>
    </source>
</evidence>
<dbReference type="Gramene" id="ESQ30234">
    <property type="protein sequence ID" value="ESQ30234"/>
    <property type="gene ID" value="EUTSA_v10012235mg"/>
</dbReference>
<dbReference type="AlphaFoldDB" id="V4KGC7"/>